<dbReference type="PANTHER" id="PTHR33312:SF21">
    <property type="entry name" value="MEMBRANE-ASSOCIATED KINASE REGULATOR 3-RELATED"/>
    <property type="match status" value="1"/>
</dbReference>
<feature type="region of interest" description="Disordered" evidence="1">
    <location>
        <begin position="397"/>
        <end position="421"/>
    </location>
</feature>
<sequence>MPQNAHRCRLMTSKSTFSPEESKSRILRGYCGDRSINRPIGFRMGSGLLGQWPIGGHIPVRGHHGPRQNASEDDRVRGRSGRGLVAIRSQNSVISKGYPALLFIHQAHLPISIYTERERERERERGSNKMATNQALCNHADEDYIDMEVSSTSSILCFSISSPPQAREFEFQMTSLSLEKETTTSPADELFYKGKLLPLHLPPRLQMVQKILQNCNTTTLDRTQVAFEDNYSIPFITTSISTTPSTNTSTPIESCNISPSESRRVSTQLNPDECFFEWSIGSSRFIVNDHPERPWSKKLKQIKQFSLGQKLKASRAYLVSLFSKSGCSDESCAKAACNVEAEFVTKSKDSLNKYTKVAKKNPFGKIDNEKYQLSTTSMRSIRRDIVEDGFNNHRRSFSGVIQRHSATKSSSSSTSSSGSSSFSFSSNGFYDSQLLKRSGSANSEIENSIEGAIAHCKQSQQLFTSTTASEAGVLRKNHSNKPTDTYLGTGTSRQVEHVSNVSGD</sequence>
<dbReference type="EnsemblPlants" id="QL07p046196:mrna">
    <property type="protein sequence ID" value="QL07p046196:mrna"/>
    <property type="gene ID" value="QL07p046196"/>
</dbReference>
<feature type="compositionally biased region" description="Low complexity" evidence="1">
    <location>
        <begin position="409"/>
        <end position="421"/>
    </location>
</feature>
<dbReference type="GO" id="GO:0019210">
    <property type="term" value="F:kinase inhibitor activity"/>
    <property type="evidence" value="ECO:0007669"/>
    <property type="project" value="InterPro"/>
</dbReference>
<feature type="compositionally biased region" description="Polar residues" evidence="1">
    <location>
        <begin position="480"/>
        <end position="504"/>
    </location>
</feature>
<feature type="region of interest" description="Disordered" evidence="1">
    <location>
        <begin position="469"/>
        <end position="504"/>
    </location>
</feature>
<accession>A0A7N2M802</accession>
<dbReference type="Proteomes" id="UP000594261">
    <property type="component" value="Chromosome 7"/>
</dbReference>
<reference evidence="2 3" key="1">
    <citation type="journal article" date="2016" name="G3 (Bethesda)">
        <title>First Draft Assembly and Annotation of the Genome of a California Endemic Oak Quercus lobata Nee (Fagaceae).</title>
        <authorList>
            <person name="Sork V.L."/>
            <person name="Fitz-Gibbon S.T."/>
            <person name="Puiu D."/>
            <person name="Crepeau M."/>
            <person name="Gugger P.F."/>
            <person name="Sherman R."/>
            <person name="Stevens K."/>
            <person name="Langley C.H."/>
            <person name="Pellegrini M."/>
            <person name="Salzberg S.L."/>
        </authorList>
    </citation>
    <scope>NUCLEOTIDE SEQUENCE [LARGE SCALE GENOMIC DNA]</scope>
    <source>
        <strain evidence="2 3">cv. SW786</strain>
    </source>
</reference>
<protein>
    <recommendedName>
        <fullName evidence="4">Membrane-associated kinase regulator 4</fullName>
    </recommendedName>
</protein>
<organism evidence="2 3">
    <name type="scientific">Quercus lobata</name>
    <name type="common">Valley oak</name>
    <dbReference type="NCBI Taxonomy" id="97700"/>
    <lineage>
        <taxon>Eukaryota</taxon>
        <taxon>Viridiplantae</taxon>
        <taxon>Streptophyta</taxon>
        <taxon>Embryophyta</taxon>
        <taxon>Tracheophyta</taxon>
        <taxon>Spermatophyta</taxon>
        <taxon>Magnoliopsida</taxon>
        <taxon>eudicotyledons</taxon>
        <taxon>Gunneridae</taxon>
        <taxon>Pentapetalae</taxon>
        <taxon>rosids</taxon>
        <taxon>fabids</taxon>
        <taxon>Fagales</taxon>
        <taxon>Fagaceae</taxon>
        <taxon>Quercus</taxon>
    </lineage>
</organism>
<evidence type="ECO:0000313" key="2">
    <source>
        <dbReference type="EnsemblPlants" id="QL07p046196:mrna"/>
    </source>
</evidence>
<feature type="region of interest" description="Disordered" evidence="1">
    <location>
        <begin position="58"/>
        <end position="79"/>
    </location>
</feature>
<dbReference type="Gramene" id="QL07p046196:mrna">
    <property type="protein sequence ID" value="QL07p046196:mrna"/>
    <property type="gene ID" value="QL07p046196"/>
</dbReference>
<dbReference type="EMBL" id="LRBV02000007">
    <property type="status" value="NOT_ANNOTATED_CDS"/>
    <property type="molecule type" value="Genomic_DNA"/>
</dbReference>
<proteinExistence type="predicted"/>
<evidence type="ECO:0008006" key="4">
    <source>
        <dbReference type="Google" id="ProtNLM"/>
    </source>
</evidence>
<dbReference type="AlphaFoldDB" id="A0A7N2M802"/>
<dbReference type="InterPro" id="IPR039620">
    <property type="entry name" value="BKI1/MAKR1/3/4"/>
</dbReference>
<dbReference type="FunCoup" id="A0A7N2M802">
    <property type="interactions" value="906"/>
</dbReference>
<keyword evidence="3" id="KW-1185">Reference proteome</keyword>
<dbReference type="InParanoid" id="A0A7N2M802"/>
<dbReference type="OMA" id="RDFEFQM"/>
<dbReference type="PANTHER" id="PTHR33312">
    <property type="entry name" value="MEMBRANE-ASSOCIATED KINASE REGULATOR 4-RELATED"/>
    <property type="match status" value="1"/>
</dbReference>
<evidence type="ECO:0000256" key="1">
    <source>
        <dbReference type="SAM" id="MobiDB-lite"/>
    </source>
</evidence>
<evidence type="ECO:0000313" key="3">
    <source>
        <dbReference type="Proteomes" id="UP000594261"/>
    </source>
</evidence>
<dbReference type="GO" id="GO:0005886">
    <property type="term" value="C:plasma membrane"/>
    <property type="evidence" value="ECO:0007669"/>
    <property type="project" value="InterPro"/>
</dbReference>
<reference evidence="2" key="2">
    <citation type="submission" date="2021-01" db="UniProtKB">
        <authorList>
            <consortium name="EnsemblPlants"/>
        </authorList>
    </citation>
    <scope>IDENTIFICATION</scope>
</reference>
<name>A0A7N2M802_QUELO</name>